<protein>
    <submittedName>
        <fullName evidence="1">Uncharacterized protein</fullName>
    </submittedName>
</protein>
<feature type="non-terminal residue" evidence="1">
    <location>
        <position position="1"/>
    </location>
</feature>
<proteinExistence type="predicted"/>
<name>A0A9P5PA52_9AGAR</name>
<comment type="caution">
    <text evidence="1">The sequence shown here is derived from an EMBL/GenBank/DDBJ whole genome shotgun (WGS) entry which is preliminary data.</text>
</comment>
<reference evidence="1" key="1">
    <citation type="submission" date="2020-11" db="EMBL/GenBank/DDBJ databases">
        <authorList>
            <consortium name="DOE Joint Genome Institute"/>
            <person name="Ahrendt S."/>
            <person name="Riley R."/>
            <person name="Andreopoulos W."/>
            <person name="Labutti K."/>
            <person name="Pangilinan J."/>
            <person name="Ruiz-Duenas F.J."/>
            <person name="Barrasa J.M."/>
            <person name="Sanchez-Garcia M."/>
            <person name="Camarero S."/>
            <person name="Miyauchi S."/>
            <person name="Serrano A."/>
            <person name="Linde D."/>
            <person name="Babiker R."/>
            <person name="Drula E."/>
            <person name="Ayuso-Fernandez I."/>
            <person name="Pacheco R."/>
            <person name="Padilla G."/>
            <person name="Ferreira P."/>
            <person name="Barriuso J."/>
            <person name="Kellner H."/>
            <person name="Castanera R."/>
            <person name="Alfaro M."/>
            <person name="Ramirez L."/>
            <person name="Pisabarro A.G."/>
            <person name="Kuo A."/>
            <person name="Tritt A."/>
            <person name="Lipzen A."/>
            <person name="He G."/>
            <person name="Yan M."/>
            <person name="Ng V."/>
            <person name="Cullen D."/>
            <person name="Martin F."/>
            <person name="Rosso M.-N."/>
            <person name="Henrissat B."/>
            <person name="Hibbett D."/>
            <person name="Martinez A.T."/>
            <person name="Grigoriev I.V."/>
        </authorList>
    </citation>
    <scope>NUCLEOTIDE SEQUENCE</scope>
    <source>
        <strain evidence="1">AH 40177</strain>
    </source>
</reference>
<sequence length="138" mass="15610">QISTLRRHLGLKHEFEYRKWAKANNFTSMIPADTKARKAAALAASASQTLIHDHATPLPPKVHVAPYSDELFEQAALEWLIETDQPIAALEHPKFRAMINVAARATSGVKLPNRKATRRAIINLFKKNLYELRTRFAV</sequence>
<dbReference type="Proteomes" id="UP000772434">
    <property type="component" value="Unassembled WGS sequence"/>
</dbReference>
<evidence type="ECO:0000313" key="1">
    <source>
        <dbReference type="EMBL" id="KAF9058405.1"/>
    </source>
</evidence>
<gene>
    <name evidence="1" type="ORF">BDP27DRAFT_1241318</name>
</gene>
<dbReference type="EMBL" id="JADNRY010000387">
    <property type="protein sequence ID" value="KAF9058405.1"/>
    <property type="molecule type" value="Genomic_DNA"/>
</dbReference>
<dbReference type="OrthoDB" id="3256444at2759"/>
<dbReference type="AlphaFoldDB" id="A0A9P5PA52"/>
<keyword evidence="2" id="KW-1185">Reference proteome</keyword>
<accession>A0A9P5PA52</accession>
<organism evidence="1 2">
    <name type="scientific">Rhodocollybia butyracea</name>
    <dbReference type="NCBI Taxonomy" id="206335"/>
    <lineage>
        <taxon>Eukaryota</taxon>
        <taxon>Fungi</taxon>
        <taxon>Dikarya</taxon>
        <taxon>Basidiomycota</taxon>
        <taxon>Agaricomycotina</taxon>
        <taxon>Agaricomycetes</taxon>
        <taxon>Agaricomycetidae</taxon>
        <taxon>Agaricales</taxon>
        <taxon>Marasmiineae</taxon>
        <taxon>Omphalotaceae</taxon>
        <taxon>Rhodocollybia</taxon>
    </lineage>
</organism>
<evidence type="ECO:0000313" key="2">
    <source>
        <dbReference type="Proteomes" id="UP000772434"/>
    </source>
</evidence>